<sequence length="44" mass="4827">QYINYVNIKYYKICLSDGIIIVIFTITNKNAAGAPALYMGIQGG</sequence>
<protein>
    <submittedName>
        <fullName evidence="1">Uncharacterized protein</fullName>
    </submittedName>
</protein>
<organism evidence="1">
    <name type="scientific">marine sediment metagenome</name>
    <dbReference type="NCBI Taxonomy" id="412755"/>
    <lineage>
        <taxon>unclassified sequences</taxon>
        <taxon>metagenomes</taxon>
        <taxon>ecological metagenomes</taxon>
    </lineage>
</organism>
<accession>X1MHX5</accession>
<reference evidence="1" key="1">
    <citation type="journal article" date="2014" name="Front. Microbiol.">
        <title>High frequency of phylogenetically diverse reductive dehalogenase-homologous genes in deep subseafloor sedimentary metagenomes.</title>
        <authorList>
            <person name="Kawai M."/>
            <person name="Futagami T."/>
            <person name="Toyoda A."/>
            <person name="Takaki Y."/>
            <person name="Nishi S."/>
            <person name="Hori S."/>
            <person name="Arai W."/>
            <person name="Tsubouchi T."/>
            <person name="Morono Y."/>
            <person name="Uchiyama I."/>
            <person name="Ito T."/>
            <person name="Fujiyama A."/>
            <person name="Inagaki F."/>
            <person name="Takami H."/>
        </authorList>
    </citation>
    <scope>NUCLEOTIDE SEQUENCE</scope>
    <source>
        <strain evidence="1">Expedition CK06-06</strain>
    </source>
</reference>
<dbReference type="AlphaFoldDB" id="X1MHX5"/>
<evidence type="ECO:0000313" key="1">
    <source>
        <dbReference type="EMBL" id="GAI30878.1"/>
    </source>
</evidence>
<feature type="non-terminal residue" evidence="1">
    <location>
        <position position="1"/>
    </location>
</feature>
<dbReference type="EMBL" id="BARV01019446">
    <property type="protein sequence ID" value="GAI30878.1"/>
    <property type="molecule type" value="Genomic_DNA"/>
</dbReference>
<proteinExistence type="predicted"/>
<gene>
    <name evidence="1" type="ORF">S06H3_32678</name>
</gene>
<comment type="caution">
    <text evidence="1">The sequence shown here is derived from an EMBL/GenBank/DDBJ whole genome shotgun (WGS) entry which is preliminary data.</text>
</comment>
<name>X1MHX5_9ZZZZ</name>